<dbReference type="AlphaFoldDB" id="A0ABD5PIT4"/>
<evidence type="ECO:0000313" key="4">
    <source>
        <dbReference type="EMBL" id="MFC4540356.1"/>
    </source>
</evidence>
<keyword evidence="5" id="KW-1185">Reference proteome</keyword>
<dbReference type="InterPro" id="IPR020616">
    <property type="entry name" value="Thiolase_N"/>
</dbReference>
<keyword evidence="4" id="KW-0012">Acyltransferase</keyword>
<dbReference type="PANTHER" id="PTHR42870:SF1">
    <property type="entry name" value="NON-SPECIFIC LIPID-TRANSFER PROTEIN-LIKE 2"/>
    <property type="match status" value="1"/>
</dbReference>
<dbReference type="Proteomes" id="UP001595898">
    <property type="component" value="Unassembled WGS sequence"/>
</dbReference>
<dbReference type="InterPro" id="IPR002155">
    <property type="entry name" value="Thiolase"/>
</dbReference>
<dbReference type="PIRSF" id="PIRSF000429">
    <property type="entry name" value="Ac-CoA_Ac_transf"/>
    <property type="match status" value="1"/>
</dbReference>
<dbReference type="GO" id="GO:0008299">
    <property type="term" value="P:isoprenoid biosynthetic process"/>
    <property type="evidence" value="ECO:0007669"/>
    <property type="project" value="UniProtKB-KW"/>
</dbReference>
<keyword evidence="4" id="KW-0808">Transferase</keyword>
<dbReference type="RefSeq" id="WP_250142402.1">
    <property type="nucleotide sequence ID" value="NZ_JALIQP010000007.1"/>
</dbReference>
<dbReference type="Pfam" id="PF00108">
    <property type="entry name" value="Thiolase_N"/>
    <property type="match status" value="1"/>
</dbReference>
<dbReference type="InterPro" id="IPR055140">
    <property type="entry name" value="Thiolase_C_2"/>
</dbReference>
<dbReference type="PANTHER" id="PTHR42870">
    <property type="entry name" value="ACETYL-COA C-ACETYLTRANSFERASE"/>
    <property type="match status" value="1"/>
</dbReference>
<name>A0ABD5PIT4_9EURY</name>
<dbReference type="EMBL" id="JBHSFA010000001">
    <property type="protein sequence ID" value="MFC4540356.1"/>
    <property type="molecule type" value="Genomic_DNA"/>
</dbReference>
<feature type="domain" description="Thiolase C-terminal" evidence="3">
    <location>
        <begin position="260"/>
        <end position="382"/>
    </location>
</feature>
<evidence type="ECO:0000256" key="1">
    <source>
        <dbReference type="ARBA" id="ARBA00023229"/>
    </source>
</evidence>
<comment type="caution">
    <text evidence="4">The sequence shown here is derived from an EMBL/GenBank/DDBJ whole genome shotgun (WGS) entry which is preliminary data.</text>
</comment>
<reference evidence="4 5" key="1">
    <citation type="journal article" date="2019" name="Int. J. Syst. Evol. Microbiol.">
        <title>The Global Catalogue of Microorganisms (GCM) 10K type strain sequencing project: providing services to taxonomists for standard genome sequencing and annotation.</title>
        <authorList>
            <consortium name="The Broad Institute Genomics Platform"/>
            <consortium name="The Broad Institute Genome Sequencing Center for Infectious Disease"/>
            <person name="Wu L."/>
            <person name="Ma J."/>
        </authorList>
    </citation>
    <scope>NUCLEOTIDE SEQUENCE [LARGE SCALE GENOMIC DNA]</scope>
    <source>
        <strain evidence="4 5">WLHS5</strain>
    </source>
</reference>
<dbReference type="GO" id="GO:0016746">
    <property type="term" value="F:acyltransferase activity"/>
    <property type="evidence" value="ECO:0007669"/>
    <property type="project" value="UniProtKB-KW"/>
</dbReference>
<organism evidence="4 5">
    <name type="scientific">Halosolutus amylolyticus</name>
    <dbReference type="NCBI Taxonomy" id="2932267"/>
    <lineage>
        <taxon>Archaea</taxon>
        <taxon>Methanobacteriati</taxon>
        <taxon>Methanobacteriota</taxon>
        <taxon>Stenosarchaea group</taxon>
        <taxon>Halobacteria</taxon>
        <taxon>Halobacteriales</taxon>
        <taxon>Natrialbaceae</taxon>
        <taxon>Halosolutus</taxon>
    </lineage>
</organism>
<proteinExistence type="predicted"/>
<evidence type="ECO:0000259" key="3">
    <source>
        <dbReference type="Pfam" id="PF22691"/>
    </source>
</evidence>
<dbReference type="EC" id="2.3.1.-" evidence="4"/>
<accession>A0ABD5PIT4</accession>
<sequence length="386" mass="40896">MNSTQTHSRDTYVAGVGIHEFGRFEKTFEEIGKEAVVEALDDAQMSIHDMEAGFCGKTYLPTSTGVRVLKEIGLTGIPVPDIDAACAAGASGLSTATAMVEAGAIDVALAFGVEKMPRGFMDPTNIYPDWMCHMGLSQNPQYWAMSAKRHMYDHGTTKEQIADVAAKNHQHSELNPNAYYTDPMDREEVLDSPLVCDPLNQFSICAPNDGAAAAVICSGEVVEERGIDGAVELLTATHRTATFPFPRGGTFCASPTGNRSTTKMAADAAYEEAGIGPDDVSLAEVQDTNAFGELLCYEQLGFCDPGKGGEFIDSGAPWRDGELPVNVSGGLISKGEPPGASHIGQVHELVLQLRGDAGDRQIDDPSVGLAHVLGAMGQCGITILRG</sequence>
<protein>
    <submittedName>
        <fullName evidence="4">Thiolase family protein</fullName>
        <ecNumber evidence="4">2.3.1.-</ecNumber>
    </submittedName>
</protein>
<dbReference type="SUPFAM" id="SSF53901">
    <property type="entry name" value="Thiolase-like"/>
    <property type="match status" value="2"/>
</dbReference>
<keyword evidence="1" id="KW-0414">Isoprene biosynthesis</keyword>
<feature type="domain" description="Thiolase N-terminal" evidence="2">
    <location>
        <begin position="26"/>
        <end position="219"/>
    </location>
</feature>
<dbReference type="InterPro" id="IPR016039">
    <property type="entry name" value="Thiolase-like"/>
</dbReference>
<evidence type="ECO:0000259" key="2">
    <source>
        <dbReference type="Pfam" id="PF00108"/>
    </source>
</evidence>
<gene>
    <name evidence="4" type="ORF">ACFO5R_00175</name>
</gene>
<dbReference type="CDD" id="cd00829">
    <property type="entry name" value="SCP-x_thiolase"/>
    <property type="match status" value="1"/>
</dbReference>
<evidence type="ECO:0000313" key="5">
    <source>
        <dbReference type="Proteomes" id="UP001595898"/>
    </source>
</evidence>
<dbReference type="Gene3D" id="3.40.47.10">
    <property type="match status" value="1"/>
</dbReference>
<dbReference type="Pfam" id="PF22691">
    <property type="entry name" value="Thiolase_C_1"/>
    <property type="match status" value="1"/>
</dbReference>